<reference evidence="3" key="1">
    <citation type="submission" date="2016-10" db="EMBL/GenBank/DDBJ databases">
        <authorList>
            <person name="Benchimol M."/>
            <person name="Almeida L.G."/>
            <person name="Vasconcelos A.T."/>
            <person name="Perreira-Neves A."/>
            <person name="Rosa I.A."/>
            <person name="Tasca T."/>
            <person name="Bogo M.R."/>
            <person name="de Souza W."/>
        </authorList>
    </citation>
    <scope>NUCLEOTIDE SEQUENCE [LARGE SCALE GENOMIC DNA]</scope>
    <source>
        <strain evidence="3">K</strain>
    </source>
</reference>
<feature type="compositionally biased region" description="Basic and acidic residues" evidence="2">
    <location>
        <begin position="274"/>
        <end position="289"/>
    </location>
</feature>
<dbReference type="EMBL" id="MLAK01001259">
    <property type="protein sequence ID" value="OHS95275.1"/>
    <property type="molecule type" value="Genomic_DNA"/>
</dbReference>
<name>A0A1J4JC97_9EUKA</name>
<dbReference type="OrthoDB" id="10447160at2759"/>
<accession>A0A1J4JC97</accession>
<keyword evidence="1" id="KW-0175">Coiled coil</keyword>
<feature type="coiled-coil region" evidence="1">
    <location>
        <begin position="90"/>
        <end position="117"/>
    </location>
</feature>
<organism evidence="3 4">
    <name type="scientific">Tritrichomonas foetus</name>
    <dbReference type="NCBI Taxonomy" id="1144522"/>
    <lineage>
        <taxon>Eukaryota</taxon>
        <taxon>Metamonada</taxon>
        <taxon>Parabasalia</taxon>
        <taxon>Tritrichomonadida</taxon>
        <taxon>Tritrichomonadidae</taxon>
        <taxon>Tritrichomonas</taxon>
    </lineage>
</organism>
<feature type="region of interest" description="Disordered" evidence="2">
    <location>
        <begin position="272"/>
        <end position="302"/>
    </location>
</feature>
<proteinExistence type="predicted"/>
<dbReference type="AlphaFoldDB" id="A0A1J4JC97"/>
<evidence type="ECO:0000313" key="4">
    <source>
        <dbReference type="Proteomes" id="UP000179807"/>
    </source>
</evidence>
<protein>
    <submittedName>
        <fullName evidence="3">Psp-related protein</fullName>
    </submittedName>
</protein>
<evidence type="ECO:0000256" key="1">
    <source>
        <dbReference type="SAM" id="Coils"/>
    </source>
</evidence>
<dbReference type="RefSeq" id="XP_068348412.1">
    <property type="nucleotide sequence ID" value="XM_068490585.1"/>
</dbReference>
<sequence length="302" mass="35090">MTHSGPFAKRPSAQYAKPEFYWRGGDVLREREYLADEYKKALADHRKAEYEYKQIEKECLEASQVLSEREKYTSALANFLDADAEGGQIEAEKKRRLNELENEIKEAEAELNEARAVHHPAVASGLQKEKAYLLIEIQRGSKAIDLATEQHDNARRQLAACTVSNRYRQATELEGQYHDLSSKRNFLRSLVNKYKKEFDSTRPCAPSQTKEARLERAALMPQIDLDITIERGEEKKQRRPKKWDNRISRIIDEIDELNDRLTDLGLPDEVVDTEALREKYFPSKEKENAENENNENENEEED</sequence>
<dbReference type="GeneID" id="94825289"/>
<feature type="compositionally biased region" description="Acidic residues" evidence="2">
    <location>
        <begin position="290"/>
        <end position="302"/>
    </location>
</feature>
<dbReference type="Proteomes" id="UP000179807">
    <property type="component" value="Unassembled WGS sequence"/>
</dbReference>
<evidence type="ECO:0000256" key="2">
    <source>
        <dbReference type="SAM" id="MobiDB-lite"/>
    </source>
</evidence>
<comment type="caution">
    <text evidence="3">The sequence shown here is derived from an EMBL/GenBank/DDBJ whole genome shotgun (WGS) entry which is preliminary data.</text>
</comment>
<keyword evidence="4" id="KW-1185">Reference proteome</keyword>
<evidence type="ECO:0000313" key="3">
    <source>
        <dbReference type="EMBL" id="OHS95275.1"/>
    </source>
</evidence>
<gene>
    <name evidence="3" type="ORF">TRFO_02283</name>
</gene>
<dbReference type="VEuPathDB" id="TrichDB:TRFO_02283"/>